<dbReference type="EMBL" id="NCKU01002817">
    <property type="protein sequence ID" value="RWS08720.1"/>
    <property type="molecule type" value="Genomic_DNA"/>
</dbReference>
<gene>
    <name evidence="2" type="ORF">B4U79_18151</name>
</gene>
<dbReference type="Gene3D" id="2.40.10.10">
    <property type="entry name" value="Trypsin-like serine proteases"/>
    <property type="match status" value="1"/>
</dbReference>
<dbReference type="InterPro" id="IPR009003">
    <property type="entry name" value="Peptidase_S1_PA"/>
</dbReference>
<dbReference type="AlphaFoldDB" id="A0A443R0B8"/>
<comment type="caution">
    <text evidence="2">The sequence shown here is derived from an EMBL/GenBank/DDBJ whole genome shotgun (WGS) entry which is preliminary data.</text>
</comment>
<evidence type="ECO:0000313" key="3">
    <source>
        <dbReference type="Proteomes" id="UP000285301"/>
    </source>
</evidence>
<reference evidence="2 3" key="1">
    <citation type="journal article" date="2018" name="Gigascience">
        <title>Genomes of trombidid mites reveal novel predicted allergens and laterally-transferred genes associated with secondary metabolism.</title>
        <authorList>
            <person name="Dong X."/>
            <person name="Chaisiri K."/>
            <person name="Xia D."/>
            <person name="Armstrong S.D."/>
            <person name="Fang Y."/>
            <person name="Donnelly M.J."/>
            <person name="Kadowaki T."/>
            <person name="McGarry J.W."/>
            <person name="Darby A.C."/>
            <person name="Makepeace B.L."/>
        </authorList>
    </citation>
    <scope>NUCLEOTIDE SEQUENCE [LARGE SCALE GENOMIC DNA]</scope>
    <source>
        <strain evidence="2">UoL-WK</strain>
    </source>
</reference>
<keyword evidence="3" id="KW-1185">Reference proteome</keyword>
<dbReference type="GO" id="GO:0004252">
    <property type="term" value="F:serine-type endopeptidase activity"/>
    <property type="evidence" value="ECO:0007669"/>
    <property type="project" value="InterPro"/>
</dbReference>
<name>A0A443R0B8_9ACAR</name>
<feature type="domain" description="Peptidase S1" evidence="1">
    <location>
        <begin position="9"/>
        <end position="92"/>
    </location>
</feature>
<organism evidence="2 3">
    <name type="scientific">Dinothrombium tinctorium</name>
    <dbReference type="NCBI Taxonomy" id="1965070"/>
    <lineage>
        <taxon>Eukaryota</taxon>
        <taxon>Metazoa</taxon>
        <taxon>Ecdysozoa</taxon>
        <taxon>Arthropoda</taxon>
        <taxon>Chelicerata</taxon>
        <taxon>Arachnida</taxon>
        <taxon>Acari</taxon>
        <taxon>Acariformes</taxon>
        <taxon>Trombidiformes</taxon>
        <taxon>Prostigmata</taxon>
        <taxon>Anystina</taxon>
        <taxon>Parasitengona</taxon>
        <taxon>Trombidioidea</taxon>
        <taxon>Trombidiidae</taxon>
        <taxon>Dinothrombium</taxon>
    </lineage>
</organism>
<evidence type="ECO:0000259" key="1">
    <source>
        <dbReference type="Pfam" id="PF00089"/>
    </source>
</evidence>
<sequence length="239" mass="27049">MTVPAENLHWHENYEYKIPLSNNFDEAMEHDDIALIKVNVAFEFNKEVAPICLPPKNFFIKTYMKLTVIGYGMVNSYNEIITDMTIKIITNMAAKIITNLTTAIITNMTIKIITNMAAKIITNLTTAIITNMTIKIITNMATKIITNLTTQVITDMTIKIITNMAAKIITNLTTAIITNTTIKIITNMATNLTTEVITDITTFKITYNNSLIRNLFNNMGINPMFMHYIKPYCVYNAIN</sequence>
<dbReference type="Pfam" id="PF00089">
    <property type="entry name" value="Trypsin"/>
    <property type="match status" value="1"/>
</dbReference>
<dbReference type="InterPro" id="IPR001254">
    <property type="entry name" value="Trypsin_dom"/>
</dbReference>
<protein>
    <recommendedName>
        <fullName evidence="1">Peptidase S1 domain-containing protein</fullName>
    </recommendedName>
</protein>
<dbReference type="Proteomes" id="UP000285301">
    <property type="component" value="Unassembled WGS sequence"/>
</dbReference>
<evidence type="ECO:0000313" key="2">
    <source>
        <dbReference type="EMBL" id="RWS08720.1"/>
    </source>
</evidence>
<proteinExistence type="predicted"/>
<dbReference type="GO" id="GO:0006508">
    <property type="term" value="P:proteolysis"/>
    <property type="evidence" value="ECO:0007669"/>
    <property type="project" value="InterPro"/>
</dbReference>
<dbReference type="InterPro" id="IPR043504">
    <property type="entry name" value="Peptidase_S1_PA_chymotrypsin"/>
</dbReference>
<accession>A0A443R0B8</accession>
<dbReference type="SUPFAM" id="SSF50494">
    <property type="entry name" value="Trypsin-like serine proteases"/>
    <property type="match status" value="1"/>
</dbReference>